<evidence type="ECO:0000256" key="6">
    <source>
        <dbReference type="PROSITE-ProRule" id="PRU00282"/>
    </source>
</evidence>
<evidence type="ECO:0000256" key="2">
    <source>
        <dbReference type="ARBA" id="ARBA00022448"/>
    </source>
</evidence>
<keyword evidence="10" id="KW-1185">Reference proteome</keyword>
<comment type="subcellular location">
    <subcellularLocation>
        <location evidence="1">Membrane</location>
        <topology evidence="1">Multi-pass membrane protein</topology>
    </subcellularLocation>
</comment>
<keyword evidence="5 6" id="KW-0472">Membrane</keyword>
<evidence type="ECO:0000256" key="7">
    <source>
        <dbReference type="RuleBase" id="RU000488"/>
    </source>
</evidence>
<proteinExistence type="inferred from homology"/>
<reference evidence="9 10" key="1">
    <citation type="submission" date="2010-05" db="EMBL/GenBank/DDBJ databases">
        <title>The Genome Sequence of Thecamonas trahens ATCC 50062.</title>
        <authorList>
            <consortium name="The Broad Institute Genome Sequencing Platform"/>
            <person name="Russ C."/>
            <person name="Cuomo C."/>
            <person name="Shea T."/>
            <person name="Young S.K."/>
            <person name="Zeng Q."/>
            <person name="Koehrsen M."/>
            <person name="Haas B."/>
            <person name="Borodovsky M."/>
            <person name="Guigo R."/>
            <person name="Alvarado L."/>
            <person name="Berlin A."/>
            <person name="Bochicchio J."/>
            <person name="Borenstein D."/>
            <person name="Chapman S."/>
            <person name="Chen Z."/>
            <person name="Freedman E."/>
            <person name="Gellesch M."/>
            <person name="Goldberg J."/>
            <person name="Griggs A."/>
            <person name="Gujja S."/>
            <person name="Heilman E."/>
            <person name="Heiman D."/>
            <person name="Hepburn T."/>
            <person name="Howarth C."/>
            <person name="Jen D."/>
            <person name="Larson L."/>
            <person name="Mehta T."/>
            <person name="Park D."/>
            <person name="Pearson M."/>
            <person name="Roberts A."/>
            <person name="Saif S."/>
            <person name="Shenoy N."/>
            <person name="Sisk P."/>
            <person name="Stolte C."/>
            <person name="Sykes S."/>
            <person name="Thomson T."/>
            <person name="Walk T."/>
            <person name="White J."/>
            <person name="Yandava C."/>
            <person name="Burger G."/>
            <person name="Gray M.W."/>
            <person name="Holland P.W.H."/>
            <person name="King N."/>
            <person name="Lang F.B.F."/>
            <person name="Roger A.J."/>
            <person name="Ruiz-Trillo I."/>
            <person name="Lander E."/>
            <person name="Nusbaum C."/>
        </authorList>
    </citation>
    <scope>NUCLEOTIDE SEQUENCE [LARGE SCALE GENOMIC DNA]</scope>
    <source>
        <strain evidence="9 10">ATCC 50062</strain>
    </source>
</reference>
<organism evidence="9 10">
    <name type="scientific">Thecamonas trahens ATCC 50062</name>
    <dbReference type="NCBI Taxonomy" id="461836"/>
    <lineage>
        <taxon>Eukaryota</taxon>
        <taxon>Apusozoa</taxon>
        <taxon>Apusomonadida</taxon>
        <taxon>Apusomonadidae</taxon>
        <taxon>Thecamonas</taxon>
    </lineage>
</organism>
<dbReference type="AlphaFoldDB" id="A0A0L0DHW5"/>
<dbReference type="OrthoDB" id="250329at2759"/>
<keyword evidence="3 6" id="KW-0812">Transmembrane</keyword>
<evidence type="ECO:0000256" key="3">
    <source>
        <dbReference type="ARBA" id="ARBA00022692"/>
    </source>
</evidence>
<dbReference type="eggNOG" id="KOG0765">
    <property type="taxonomic scope" value="Eukaryota"/>
</dbReference>
<sequence>MSKQIYPNDRDMSNLRFRDLDLTKFYTLMPLGSATIRLVVYPAQLVKTRMQAGASYKSTADAFATIVRREGFRALYSGFFTNSLSMIVGPIYVTTLETTREAVLTANDEASFIPPSLLRPVSFMISGLAASLVSQTVVVPIDIVSQRIMVDESRAASPVAVARSIVNDHGLRGLYRGYLSSIATYAPTSAAIWSVYALARTVLDPAPPLKPGDPWPRHWRDVAVVPLSGAIAGASAAVLTNPIDVVRTNMQLSDAATVSMRETAATLFRDAGLAGFYRGVLARVLAMSVTMTMVLSSYELLKRVSVRLDDNDDAGGADVIAS</sequence>
<dbReference type="Gene3D" id="1.50.40.10">
    <property type="entry name" value="Mitochondrial carrier domain"/>
    <property type="match status" value="1"/>
</dbReference>
<dbReference type="Pfam" id="PF00153">
    <property type="entry name" value="Mito_carr"/>
    <property type="match status" value="3"/>
</dbReference>
<evidence type="ECO:0000256" key="4">
    <source>
        <dbReference type="ARBA" id="ARBA00022737"/>
    </source>
</evidence>
<feature type="repeat" description="Solcar" evidence="6">
    <location>
        <begin position="22"/>
        <end position="102"/>
    </location>
</feature>
<dbReference type="PANTHER" id="PTHR46080:SF3">
    <property type="entry name" value="MITOCHONDRIAL SUBSTRATE CARRIER FAMILY PROTEIN"/>
    <property type="match status" value="1"/>
</dbReference>
<evidence type="ECO:0000313" key="9">
    <source>
        <dbReference type="EMBL" id="KNC51959.1"/>
    </source>
</evidence>
<feature type="repeat" description="Solcar" evidence="6">
    <location>
        <begin position="118"/>
        <end position="202"/>
    </location>
</feature>
<dbReference type="EMBL" id="GL349471">
    <property type="protein sequence ID" value="KNC51959.1"/>
    <property type="molecule type" value="Genomic_DNA"/>
</dbReference>
<evidence type="ECO:0000256" key="5">
    <source>
        <dbReference type="ARBA" id="ARBA00023136"/>
    </source>
</evidence>
<dbReference type="PROSITE" id="PS50920">
    <property type="entry name" value="SOLCAR"/>
    <property type="match status" value="3"/>
</dbReference>
<dbReference type="SUPFAM" id="SSF103506">
    <property type="entry name" value="Mitochondrial carrier"/>
    <property type="match status" value="1"/>
</dbReference>
<evidence type="ECO:0000256" key="1">
    <source>
        <dbReference type="ARBA" id="ARBA00004141"/>
    </source>
</evidence>
<evidence type="ECO:0000256" key="8">
    <source>
        <dbReference type="SAM" id="Phobius"/>
    </source>
</evidence>
<feature type="transmembrane region" description="Helical" evidence="8">
    <location>
        <begin position="74"/>
        <end position="93"/>
    </location>
</feature>
<dbReference type="PRINTS" id="PR00926">
    <property type="entry name" value="MITOCARRIER"/>
</dbReference>
<dbReference type="InterPro" id="IPR002067">
    <property type="entry name" value="MCP"/>
</dbReference>
<gene>
    <name evidence="9" type="ORF">AMSG_08205</name>
</gene>
<feature type="repeat" description="Solcar" evidence="6">
    <location>
        <begin position="220"/>
        <end position="304"/>
    </location>
</feature>
<dbReference type="PANTHER" id="PTHR46080">
    <property type="entry name" value="MITOCHONDRIAL SUBSTRATE CARRIER FAMILY PROTEIN J"/>
    <property type="match status" value="1"/>
</dbReference>
<dbReference type="InterPro" id="IPR023395">
    <property type="entry name" value="MCP_dom_sf"/>
</dbReference>
<name>A0A0L0DHW5_THETB</name>
<protein>
    <submittedName>
        <fullName evidence="9">Carrier family protein</fullName>
    </submittedName>
</protein>
<keyword evidence="8" id="KW-1133">Transmembrane helix</keyword>
<keyword evidence="4" id="KW-0677">Repeat</keyword>
<comment type="similarity">
    <text evidence="7">Belongs to the mitochondrial carrier (TC 2.A.29) family.</text>
</comment>
<dbReference type="GO" id="GO:0016020">
    <property type="term" value="C:membrane"/>
    <property type="evidence" value="ECO:0007669"/>
    <property type="project" value="UniProtKB-SubCell"/>
</dbReference>
<evidence type="ECO:0000313" key="10">
    <source>
        <dbReference type="Proteomes" id="UP000054408"/>
    </source>
</evidence>
<dbReference type="GeneID" id="25566944"/>
<dbReference type="Proteomes" id="UP000054408">
    <property type="component" value="Unassembled WGS sequence"/>
</dbReference>
<dbReference type="OMA" id="GPSGILM"/>
<dbReference type="InterPro" id="IPR018108">
    <property type="entry name" value="MCP_transmembrane"/>
</dbReference>
<accession>A0A0L0DHW5</accession>
<keyword evidence="2 7" id="KW-0813">Transport</keyword>
<dbReference type="RefSeq" id="XP_013755546.1">
    <property type="nucleotide sequence ID" value="XM_013900092.1"/>
</dbReference>
<dbReference type="GO" id="GO:0055085">
    <property type="term" value="P:transmembrane transport"/>
    <property type="evidence" value="ECO:0007669"/>
    <property type="project" value="InterPro"/>
</dbReference>